<feature type="region of interest" description="Disordered" evidence="1">
    <location>
        <begin position="90"/>
        <end position="138"/>
    </location>
</feature>
<name>A0AAQ3QAT9_9LILI</name>
<evidence type="ECO:0000313" key="4">
    <source>
        <dbReference type="Proteomes" id="UP001327560"/>
    </source>
</evidence>
<sequence>MGRRQQEEQREASTAARGRAMRYVERRCTKTSHVAKPGARALSLSPSAKQNYRYMFAERERRERMVRNGVTSISRPRRWRMGSARVAASRSMRQARSAQVGDADSAVPNGETRCARGRVHAEAEARGDEIGEDSNEGESQIEIPNDMLISNSEYVFDELVDFVYPHLLANMIDLDYFKERTILCLALEVVDRVNNILLSRIHADENVYLSSDSVCKEDANNMESELDTFSPKVLNVINCSGLPPHKLVSKVGVPIMLLRNIDQSNGLCNGTRLPIRRLGHHILECVILTGNNEN</sequence>
<dbReference type="EMBL" id="CP136893">
    <property type="protein sequence ID" value="WOL03959.1"/>
    <property type="molecule type" value="Genomic_DNA"/>
</dbReference>
<dbReference type="SUPFAM" id="SSF52540">
    <property type="entry name" value="P-loop containing nucleoside triphosphate hydrolases"/>
    <property type="match status" value="1"/>
</dbReference>
<dbReference type="PANTHER" id="PTHR10492:SF101">
    <property type="entry name" value="ATP-DEPENDENT DNA HELICASE"/>
    <property type="match status" value="1"/>
</dbReference>
<dbReference type="InterPro" id="IPR027417">
    <property type="entry name" value="P-loop_NTPase"/>
</dbReference>
<organism evidence="3 4">
    <name type="scientific">Canna indica</name>
    <name type="common">Indian-shot</name>
    <dbReference type="NCBI Taxonomy" id="4628"/>
    <lineage>
        <taxon>Eukaryota</taxon>
        <taxon>Viridiplantae</taxon>
        <taxon>Streptophyta</taxon>
        <taxon>Embryophyta</taxon>
        <taxon>Tracheophyta</taxon>
        <taxon>Spermatophyta</taxon>
        <taxon>Magnoliopsida</taxon>
        <taxon>Liliopsida</taxon>
        <taxon>Zingiberales</taxon>
        <taxon>Cannaceae</taxon>
        <taxon>Canna</taxon>
    </lineage>
</organism>
<keyword evidence="4" id="KW-1185">Reference proteome</keyword>
<dbReference type="AlphaFoldDB" id="A0AAQ3QAT9"/>
<dbReference type="PANTHER" id="PTHR10492">
    <property type="match status" value="1"/>
</dbReference>
<evidence type="ECO:0000313" key="3">
    <source>
        <dbReference type="EMBL" id="WOL03959.1"/>
    </source>
</evidence>
<protein>
    <submittedName>
        <fullName evidence="3">ATP-dependent DNA helicase PIF6-like</fullName>
    </submittedName>
</protein>
<dbReference type="Proteomes" id="UP001327560">
    <property type="component" value="Chromosome 4"/>
</dbReference>
<keyword evidence="3" id="KW-0347">Helicase</keyword>
<keyword evidence="3" id="KW-0067">ATP-binding</keyword>
<evidence type="ECO:0000259" key="2">
    <source>
        <dbReference type="Pfam" id="PF21530"/>
    </source>
</evidence>
<feature type="domain" description="DNA helicase Pif1-like 2B" evidence="2">
    <location>
        <begin position="234"/>
        <end position="278"/>
    </location>
</feature>
<feature type="compositionally biased region" description="Low complexity" evidence="1">
    <location>
        <begin position="90"/>
        <end position="100"/>
    </location>
</feature>
<evidence type="ECO:0000256" key="1">
    <source>
        <dbReference type="SAM" id="MobiDB-lite"/>
    </source>
</evidence>
<proteinExistence type="predicted"/>
<dbReference type="Pfam" id="PF21530">
    <property type="entry name" value="Pif1_2B_dom"/>
    <property type="match status" value="1"/>
</dbReference>
<reference evidence="3 4" key="1">
    <citation type="submission" date="2023-10" db="EMBL/GenBank/DDBJ databases">
        <title>Chromosome-scale genome assembly provides insights into flower coloration mechanisms of Canna indica.</title>
        <authorList>
            <person name="Li C."/>
        </authorList>
    </citation>
    <scope>NUCLEOTIDE SEQUENCE [LARGE SCALE GENOMIC DNA]</scope>
    <source>
        <tissue evidence="3">Flower</tissue>
    </source>
</reference>
<keyword evidence="3" id="KW-0547">Nucleotide-binding</keyword>
<keyword evidence="3" id="KW-0378">Hydrolase</keyword>
<dbReference type="InterPro" id="IPR049163">
    <property type="entry name" value="Pif1-like_2B_dom"/>
</dbReference>
<accession>A0AAQ3QAT9</accession>
<dbReference type="GO" id="GO:0004386">
    <property type="term" value="F:helicase activity"/>
    <property type="evidence" value="ECO:0007669"/>
    <property type="project" value="UniProtKB-KW"/>
</dbReference>
<feature type="compositionally biased region" description="Basic and acidic residues" evidence="1">
    <location>
        <begin position="119"/>
        <end position="129"/>
    </location>
</feature>
<gene>
    <name evidence="3" type="ORF">Cni_G12679</name>
</gene>